<dbReference type="SUPFAM" id="SSF55804">
    <property type="entry name" value="Phoshotransferase/anion transport protein"/>
    <property type="match status" value="1"/>
</dbReference>
<dbReference type="Pfam" id="PF00874">
    <property type="entry name" value="PRD"/>
    <property type="match status" value="1"/>
</dbReference>
<sequence>MSDRREQLLDLLARADRWFTAAELGDQLGVTPRSVRSYVTAVKTEAAPFEPVRSGSAGYRLDRAEYARWRAASGATEATSEESGGPTARATRLLRRLVDAPAGLDAFATAAELHVSESTLEGDLTRVRARLDGTGLSLRRSGGTLVLDGTESARRRLLGTLFREESARGMLELAAIQREFPTEGLAEFKTDLIAELTRRGAAVNEYGLSNVLLHIAITVDRVRRHHTLQSDGETATDAANVGLASVVDGLVARHFDVRLGAEDVAYLGYLVETRVATPAQAGPDARRDDLLDADDLAELRRIAVQAGREFLIDLDDDEFLTRLALHVRNLVARANDLSYSRNPLTRSIKAGYPLTYELAVYIANELQTSRGISINEDEIAYIAMHVGALVEQRRRVDDDLVTCSIVSPSYYELHLTVLARIESAVGSDLDVQSVVTRTDVDWRALPGDIVISTVEPPVPDERVIVIAPFLTNGDIERVRAAVSRIRRHRRRARLAVELERYFQPELFLRDVVVADEEAMIRLLGERMRDLGIIDDAYITGAIERERLSSTAFTDTLAVPHALAMTARRTSIAIVLSDSPIDWNGARVNVVAFIAFSESDRSSFQDVFDQFVEVFSEHDSVHRLLRNARDYPSFIEELVHALA</sequence>
<organism evidence="6 7">
    <name type="scientific">Orlajensenia leifsoniae</name>
    <dbReference type="NCBI Taxonomy" id="2561933"/>
    <lineage>
        <taxon>Bacteria</taxon>
        <taxon>Bacillati</taxon>
        <taxon>Actinomycetota</taxon>
        <taxon>Actinomycetes</taxon>
        <taxon>Micrococcales</taxon>
        <taxon>Microbacteriaceae</taxon>
        <taxon>Orlajensenia</taxon>
    </lineage>
</organism>
<evidence type="ECO:0000256" key="3">
    <source>
        <dbReference type="ARBA" id="ARBA00023163"/>
    </source>
</evidence>
<feature type="domain" description="PRD" evidence="5">
    <location>
        <begin position="290"/>
        <end position="396"/>
    </location>
</feature>
<name>A0A4Y9R721_9MICO</name>
<keyword evidence="3" id="KW-0804">Transcription</keyword>
<reference evidence="6 7" key="1">
    <citation type="journal article" date="2018" name="J. Microbiol.">
        <title>Leifsonia flava sp. nov., a novel actinobacterium isolated from the rhizosphere of Aquilegia viridiflora.</title>
        <authorList>
            <person name="Cai Y."/>
            <person name="Tao W.Z."/>
            <person name="Ma Y.J."/>
            <person name="Cheng J."/>
            <person name="Zhang M.Y."/>
            <person name="Zhang Y.X."/>
        </authorList>
    </citation>
    <scope>NUCLEOTIDE SEQUENCE [LARGE SCALE GENOMIC DNA]</scope>
    <source>
        <strain evidence="6 7">SYP-B2174</strain>
    </source>
</reference>
<dbReference type="RefSeq" id="WP_135118950.1">
    <property type="nucleotide sequence ID" value="NZ_SPQZ01000001.1"/>
</dbReference>
<dbReference type="PROSITE" id="PS51094">
    <property type="entry name" value="PTS_EIIA_TYPE_2"/>
    <property type="match status" value="1"/>
</dbReference>
<dbReference type="InterPro" id="IPR016152">
    <property type="entry name" value="PTrfase/Anion_transptr"/>
</dbReference>
<evidence type="ECO:0000259" key="4">
    <source>
        <dbReference type="PROSITE" id="PS51094"/>
    </source>
</evidence>
<evidence type="ECO:0000259" key="5">
    <source>
        <dbReference type="PROSITE" id="PS51372"/>
    </source>
</evidence>
<dbReference type="InterPro" id="IPR011608">
    <property type="entry name" value="PRD"/>
</dbReference>
<proteinExistence type="predicted"/>
<comment type="caution">
    <text evidence="6">The sequence shown here is derived from an EMBL/GenBank/DDBJ whole genome shotgun (WGS) entry which is preliminary data.</text>
</comment>
<dbReference type="PANTHER" id="PTHR30185">
    <property type="entry name" value="CRYPTIC BETA-GLUCOSIDE BGL OPERON ANTITERMINATOR"/>
    <property type="match status" value="1"/>
</dbReference>
<evidence type="ECO:0000313" key="7">
    <source>
        <dbReference type="Proteomes" id="UP000298127"/>
    </source>
</evidence>
<dbReference type="SUPFAM" id="SSF63520">
    <property type="entry name" value="PTS-regulatory domain, PRD"/>
    <property type="match status" value="1"/>
</dbReference>
<keyword evidence="2" id="KW-0805">Transcription regulation</keyword>
<gene>
    <name evidence="6" type="ORF">E4M00_02540</name>
</gene>
<dbReference type="GO" id="GO:0006355">
    <property type="term" value="P:regulation of DNA-templated transcription"/>
    <property type="evidence" value="ECO:0007669"/>
    <property type="project" value="InterPro"/>
</dbReference>
<dbReference type="Proteomes" id="UP000298127">
    <property type="component" value="Unassembled WGS sequence"/>
</dbReference>
<evidence type="ECO:0000313" key="6">
    <source>
        <dbReference type="EMBL" id="TFW00088.1"/>
    </source>
</evidence>
<accession>A0A4Y9R721</accession>
<dbReference type="Gene3D" id="1.10.10.10">
    <property type="entry name" value="Winged helix-like DNA-binding domain superfamily/Winged helix DNA-binding domain"/>
    <property type="match status" value="1"/>
</dbReference>
<dbReference type="EMBL" id="SPQZ01000001">
    <property type="protein sequence ID" value="TFW00088.1"/>
    <property type="molecule type" value="Genomic_DNA"/>
</dbReference>
<dbReference type="AlphaFoldDB" id="A0A4Y9R721"/>
<dbReference type="InterPro" id="IPR036388">
    <property type="entry name" value="WH-like_DNA-bd_sf"/>
</dbReference>
<dbReference type="InterPro" id="IPR002178">
    <property type="entry name" value="PTS_EIIA_type-2_dom"/>
</dbReference>
<dbReference type="InterPro" id="IPR036634">
    <property type="entry name" value="PRD_sf"/>
</dbReference>
<dbReference type="InterPro" id="IPR050661">
    <property type="entry name" value="BglG_antiterminators"/>
</dbReference>
<dbReference type="PROSITE" id="PS51372">
    <property type="entry name" value="PRD_2"/>
    <property type="match status" value="1"/>
</dbReference>
<dbReference type="Gene3D" id="3.40.930.10">
    <property type="entry name" value="Mannitol-specific EII, Chain A"/>
    <property type="match status" value="1"/>
</dbReference>
<dbReference type="Pfam" id="PF00359">
    <property type="entry name" value="PTS_EIIA_2"/>
    <property type="match status" value="1"/>
</dbReference>
<evidence type="ECO:0000256" key="1">
    <source>
        <dbReference type="ARBA" id="ARBA00022737"/>
    </source>
</evidence>
<evidence type="ECO:0000256" key="2">
    <source>
        <dbReference type="ARBA" id="ARBA00023015"/>
    </source>
</evidence>
<keyword evidence="7" id="KW-1185">Reference proteome</keyword>
<protein>
    <submittedName>
        <fullName evidence="6">PRD domain-containing protein</fullName>
    </submittedName>
</protein>
<dbReference type="PANTHER" id="PTHR30185:SF18">
    <property type="entry name" value="TRANSCRIPTIONAL REGULATOR MTLR"/>
    <property type="match status" value="1"/>
</dbReference>
<feature type="domain" description="PTS EIIA type-2" evidence="4">
    <location>
        <begin position="500"/>
        <end position="641"/>
    </location>
</feature>
<dbReference type="Gene3D" id="1.10.1790.10">
    <property type="entry name" value="PRD domain"/>
    <property type="match status" value="1"/>
</dbReference>
<keyword evidence="1" id="KW-0677">Repeat</keyword>